<evidence type="ECO:0000313" key="1">
    <source>
        <dbReference type="EMBL" id="KES02997.1"/>
    </source>
</evidence>
<comment type="caution">
    <text evidence="1">The sequence shown here is derived from an EMBL/GenBank/DDBJ whole genome shotgun (WGS) entry which is preliminary data.</text>
</comment>
<dbReference type="EMBL" id="JFCB01000056">
    <property type="protein sequence ID" value="KES02997.1"/>
    <property type="molecule type" value="Genomic_DNA"/>
</dbReference>
<gene>
    <name evidence="1" type="ORF">BU52_32950</name>
</gene>
<name>A0A081XHH4_STRTO</name>
<keyword evidence="2" id="KW-1185">Reference proteome</keyword>
<dbReference type="AlphaFoldDB" id="A0A081XHH4"/>
<accession>A0A081XHH4</accession>
<dbReference type="Proteomes" id="UP000028341">
    <property type="component" value="Unassembled WGS sequence"/>
</dbReference>
<evidence type="ECO:0000313" key="2">
    <source>
        <dbReference type="Proteomes" id="UP000028341"/>
    </source>
</evidence>
<reference evidence="1 2" key="1">
    <citation type="submission" date="2014-02" db="EMBL/GenBank/DDBJ databases">
        <title>The genome announcement of Streptomyces toyocaensis NRRL15009.</title>
        <authorList>
            <person name="Hong H.-J."/>
            <person name="Kwun M.J."/>
        </authorList>
    </citation>
    <scope>NUCLEOTIDE SEQUENCE [LARGE SCALE GENOMIC DNA]</scope>
    <source>
        <strain evidence="1 2">NRRL 15009</strain>
    </source>
</reference>
<protein>
    <submittedName>
        <fullName evidence="1">Uncharacterized protein</fullName>
    </submittedName>
</protein>
<organism evidence="1 2">
    <name type="scientific">Streptomyces toyocaensis</name>
    <dbReference type="NCBI Taxonomy" id="55952"/>
    <lineage>
        <taxon>Bacteria</taxon>
        <taxon>Bacillati</taxon>
        <taxon>Actinomycetota</taxon>
        <taxon>Actinomycetes</taxon>
        <taxon>Kitasatosporales</taxon>
        <taxon>Streptomycetaceae</taxon>
        <taxon>Streptomyces</taxon>
    </lineage>
</organism>
<sequence length="68" mass="7486">MHHCSGHVGVPFDGLEAVLEPVAVAVDRDDFAVVQEAVEDRGGQDLVAKTWPHSPKVLFEVRMMEPFS</sequence>
<proteinExistence type="predicted"/>